<dbReference type="EMBL" id="CACRSQ010000007">
    <property type="protein sequence ID" value="VYT27590.1"/>
    <property type="molecule type" value="Genomic_DNA"/>
</dbReference>
<dbReference type="SFLD" id="SFLDS00003">
    <property type="entry name" value="Haloacid_Dehalogenase"/>
    <property type="match status" value="1"/>
</dbReference>
<dbReference type="SUPFAM" id="SSF56784">
    <property type="entry name" value="HAD-like"/>
    <property type="match status" value="1"/>
</dbReference>
<keyword evidence="1" id="KW-0378">Hydrolase</keyword>
<dbReference type="InterPro" id="IPR006439">
    <property type="entry name" value="HAD-SF_hydro_IA"/>
</dbReference>
<dbReference type="InterPro" id="IPR023198">
    <property type="entry name" value="PGP-like_dom2"/>
</dbReference>
<dbReference type="AlphaFoldDB" id="A0A6N2VCD2"/>
<protein>
    <submittedName>
        <fullName evidence="1">Alpha-D-glucose-1-phosphate phosphatase YihX</fullName>
        <ecNumber evidence="1">3.1.3.-</ecNumber>
    </submittedName>
</protein>
<dbReference type="InterPro" id="IPR023214">
    <property type="entry name" value="HAD_sf"/>
</dbReference>
<dbReference type="SFLD" id="SFLDG01129">
    <property type="entry name" value="C1.5:_HAD__Beta-PGM__Phosphata"/>
    <property type="match status" value="1"/>
</dbReference>
<dbReference type="GO" id="GO:0016787">
    <property type="term" value="F:hydrolase activity"/>
    <property type="evidence" value="ECO:0007669"/>
    <property type="project" value="UniProtKB-KW"/>
</dbReference>
<dbReference type="EC" id="3.1.3.-" evidence="1"/>
<dbReference type="PANTHER" id="PTHR43611">
    <property type="entry name" value="ALPHA-D-GLUCOSE 1-PHOSPHATE PHOSPHATASE"/>
    <property type="match status" value="1"/>
</dbReference>
<name>A0A6N2VCD2_9FIRM</name>
<dbReference type="CDD" id="cd02603">
    <property type="entry name" value="HAD_sEH-N_like"/>
    <property type="match status" value="1"/>
</dbReference>
<dbReference type="NCBIfam" id="TIGR01509">
    <property type="entry name" value="HAD-SF-IA-v3"/>
    <property type="match status" value="1"/>
</dbReference>
<dbReference type="Pfam" id="PF00702">
    <property type="entry name" value="Hydrolase"/>
    <property type="match status" value="1"/>
</dbReference>
<dbReference type="PANTHER" id="PTHR43611:SF3">
    <property type="entry name" value="FLAVIN MONONUCLEOTIDE HYDROLASE 1, CHLOROPLATIC"/>
    <property type="match status" value="1"/>
</dbReference>
<dbReference type="Gene3D" id="3.40.50.1000">
    <property type="entry name" value="HAD superfamily/HAD-like"/>
    <property type="match status" value="1"/>
</dbReference>
<evidence type="ECO:0000313" key="1">
    <source>
        <dbReference type="EMBL" id="VYT27590.1"/>
    </source>
</evidence>
<dbReference type="InterPro" id="IPR036412">
    <property type="entry name" value="HAD-like_sf"/>
</dbReference>
<gene>
    <name evidence="1" type="primary">yihX</name>
    <name evidence="1" type="ORF">ACLFYP115_02409</name>
</gene>
<reference evidence="1" key="1">
    <citation type="submission" date="2019-11" db="EMBL/GenBank/DDBJ databases">
        <authorList>
            <person name="Feng L."/>
        </authorList>
    </citation>
    <scope>NUCLEOTIDE SEQUENCE</scope>
    <source>
        <strain evidence="1">AcaccaeLFYP115</strain>
    </source>
</reference>
<dbReference type="Gene3D" id="1.10.150.240">
    <property type="entry name" value="Putative phosphatase, domain 2"/>
    <property type="match status" value="1"/>
</dbReference>
<dbReference type="RefSeq" id="WP_006567647.1">
    <property type="nucleotide sequence ID" value="NZ_BAABZP010000001.1"/>
</dbReference>
<accession>A0A6N2VCD2</accession>
<organism evidence="1">
    <name type="scientific">Anaerostipes caccae</name>
    <dbReference type="NCBI Taxonomy" id="105841"/>
    <lineage>
        <taxon>Bacteria</taxon>
        <taxon>Bacillati</taxon>
        <taxon>Bacillota</taxon>
        <taxon>Clostridia</taxon>
        <taxon>Lachnospirales</taxon>
        <taxon>Lachnospiraceae</taxon>
        <taxon>Anaerostipes</taxon>
    </lineage>
</organism>
<proteinExistence type="predicted"/>
<sequence>MIKNVIFDIGNVLADFGWERLFLRLGFEGEVFERMADATVRGPYWVEFDRSRMPDREIIEGFYSLAPEYKDQINLLYEHIHEMTEEYSYASSWIRELKAAGYSVYILSNYGKTAFENREKPFSFLSEADGKVISFEAASVKPERKIFQALEDKYGIHPKESVFIDDMEENVTAAKLYGYEGIVFKSREQTEKKLAELGI</sequence>